<sequence>MSKSIEGIIDKATISFQMIHEVNTAIERLCAETKDSEDMNISVEDECLNVKIKVGVNSAYTQIAMSELYVKVMNSETDDCYEKIVEIIGEGINQNIMEYANYAK</sequence>
<proteinExistence type="predicted"/>
<evidence type="ECO:0000313" key="2">
    <source>
        <dbReference type="Proteomes" id="UP000184038"/>
    </source>
</evidence>
<gene>
    <name evidence="1" type="ORF">SAMN02746066_02389</name>
</gene>
<dbReference type="Proteomes" id="UP000184038">
    <property type="component" value="Unassembled WGS sequence"/>
</dbReference>
<keyword evidence="2" id="KW-1185">Reference proteome</keyword>
<reference evidence="1 2" key="1">
    <citation type="submission" date="2016-11" db="EMBL/GenBank/DDBJ databases">
        <authorList>
            <person name="Jaros S."/>
            <person name="Januszkiewicz K."/>
            <person name="Wedrychowicz H."/>
        </authorList>
    </citation>
    <scope>NUCLEOTIDE SEQUENCE [LARGE SCALE GENOMIC DNA]</scope>
    <source>
        <strain evidence="1 2">DSM 15930</strain>
    </source>
</reference>
<evidence type="ECO:0000313" key="1">
    <source>
        <dbReference type="EMBL" id="SHM56004.1"/>
    </source>
</evidence>
<name>A0A1M7JSN0_9FIRM</name>
<organism evidence="1 2">
    <name type="scientific">Anaerosporobacter mobilis DSM 15930</name>
    <dbReference type="NCBI Taxonomy" id="1120996"/>
    <lineage>
        <taxon>Bacteria</taxon>
        <taxon>Bacillati</taxon>
        <taxon>Bacillota</taxon>
        <taxon>Clostridia</taxon>
        <taxon>Lachnospirales</taxon>
        <taxon>Lachnospiraceae</taxon>
        <taxon>Anaerosporobacter</taxon>
    </lineage>
</organism>
<dbReference type="AlphaFoldDB" id="A0A1M7JSN0"/>
<dbReference type="EMBL" id="FRCP01000012">
    <property type="protein sequence ID" value="SHM56004.1"/>
    <property type="molecule type" value="Genomic_DNA"/>
</dbReference>
<dbReference type="RefSeq" id="WP_073287940.1">
    <property type="nucleotide sequence ID" value="NZ_FRCP01000012.1"/>
</dbReference>
<accession>A0A1M7JSN0</accession>
<protein>
    <submittedName>
        <fullName evidence="1">Uncharacterized protein</fullName>
    </submittedName>
</protein>